<evidence type="ECO:0000256" key="6">
    <source>
        <dbReference type="SAM" id="Phobius"/>
    </source>
</evidence>
<evidence type="ECO:0000256" key="4">
    <source>
        <dbReference type="ARBA" id="ARBA00022989"/>
    </source>
</evidence>
<reference evidence="7" key="1">
    <citation type="journal article" date="2022" name="bioRxiv">
        <title>Thiovibrio frasassiensisgen. nov., sp. nov., an autotrophic, elemental sulfur disproportionating bacterium isolated from sulfidic karst sediment, and proposal of Thiovibrionaceae fam. nov.</title>
        <authorList>
            <person name="Aronson H."/>
            <person name="Thomas C."/>
            <person name="Bhattacharyya M."/>
            <person name="Eckstein S."/>
            <person name="Jensen S."/>
            <person name="Barco R."/>
            <person name="Macalady J."/>
            <person name="Amend J."/>
        </authorList>
    </citation>
    <scope>NUCLEOTIDE SEQUENCE</scope>
    <source>
        <strain evidence="7">RS19-109</strain>
    </source>
</reference>
<evidence type="ECO:0000256" key="2">
    <source>
        <dbReference type="ARBA" id="ARBA00007511"/>
    </source>
</evidence>
<feature type="transmembrane region" description="Helical" evidence="6">
    <location>
        <begin position="111"/>
        <end position="132"/>
    </location>
</feature>
<reference evidence="7" key="2">
    <citation type="submission" date="2022-10" db="EMBL/GenBank/DDBJ databases">
        <authorList>
            <person name="Aronson H.S."/>
        </authorList>
    </citation>
    <scope>NUCLEOTIDE SEQUENCE</scope>
    <source>
        <strain evidence="7">RS19-109</strain>
    </source>
</reference>
<dbReference type="PANTHER" id="PTHR30238">
    <property type="entry name" value="MEMBRANE BOUND PREDICTED REDOX MODULATOR"/>
    <property type="match status" value="1"/>
</dbReference>
<feature type="transmembrane region" description="Helical" evidence="6">
    <location>
        <begin position="70"/>
        <end position="90"/>
    </location>
</feature>
<keyword evidence="8" id="KW-1185">Reference proteome</keyword>
<dbReference type="PANTHER" id="PTHR30238:SF4">
    <property type="entry name" value="SLL1022 PROTEIN"/>
    <property type="match status" value="1"/>
</dbReference>
<dbReference type="Pfam" id="PF03741">
    <property type="entry name" value="TerC"/>
    <property type="match status" value="1"/>
</dbReference>
<dbReference type="InterPro" id="IPR005496">
    <property type="entry name" value="Integral_membrane_TerC"/>
</dbReference>
<comment type="caution">
    <text evidence="7">The sequence shown here is derived from an EMBL/GenBank/DDBJ whole genome shotgun (WGS) entry which is preliminary data.</text>
</comment>
<keyword evidence="5 6" id="KW-0472">Membrane</keyword>
<dbReference type="Proteomes" id="UP001154240">
    <property type="component" value="Unassembled WGS sequence"/>
</dbReference>
<feature type="transmembrane region" description="Helical" evidence="6">
    <location>
        <begin position="205"/>
        <end position="222"/>
    </location>
</feature>
<name>A0A9X4MCN8_9BACT</name>
<keyword evidence="4 6" id="KW-1133">Transmembrane helix</keyword>
<dbReference type="EMBL" id="JAPHEH010000001">
    <property type="protein sequence ID" value="MDG4475006.1"/>
    <property type="molecule type" value="Genomic_DNA"/>
</dbReference>
<gene>
    <name evidence="7" type="ORF">OLX77_02375</name>
</gene>
<feature type="transmembrane region" description="Helical" evidence="6">
    <location>
        <begin position="144"/>
        <end position="163"/>
    </location>
</feature>
<keyword evidence="3 6" id="KW-0812">Transmembrane</keyword>
<dbReference type="RefSeq" id="WP_307631982.1">
    <property type="nucleotide sequence ID" value="NZ_JAPHEH010000001.1"/>
</dbReference>
<comment type="similarity">
    <text evidence="2">Belongs to the TerC family.</text>
</comment>
<feature type="transmembrane region" description="Helical" evidence="6">
    <location>
        <begin position="6"/>
        <end position="31"/>
    </location>
</feature>
<evidence type="ECO:0000313" key="8">
    <source>
        <dbReference type="Proteomes" id="UP001154240"/>
    </source>
</evidence>
<accession>A0A9X4MCN8</accession>
<protein>
    <submittedName>
        <fullName evidence="7">TerC family protein</fullName>
    </submittedName>
</protein>
<proteinExistence type="inferred from homology"/>
<evidence type="ECO:0000256" key="5">
    <source>
        <dbReference type="ARBA" id="ARBA00023136"/>
    </source>
</evidence>
<dbReference type="AlphaFoldDB" id="A0A9X4MCN8"/>
<evidence type="ECO:0000256" key="3">
    <source>
        <dbReference type="ARBA" id="ARBA00022692"/>
    </source>
</evidence>
<feature type="transmembrane region" description="Helical" evidence="6">
    <location>
        <begin position="175"/>
        <end position="193"/>
    </location>
</feature>
<organism evidence="7 8">
    <name type="scientific">Thiovibrio frasassiensis</name>
    <dbReference type="NCBI Taxonomy" id="2984131"/>
    <lineage>
        <taxon>Bacteria</taxon>
        <taxon>Pseudomonadati</taxon>
        <taxon>Thermodesulfobacteriota</taxon>
        <taxon>Desulfobulbia</taxon>
        <taxon>Desulfobulbales</taxon>
        <taxon>Thiovibrionaceae</taxon>
        <taxon>Thiovibrio</taxon>
    </lineage>
</organism>
<dbReference type="GO" id="GO:0016020">
    <property type="term" value="C:membrane"/>
    <property type="evidence" value="ECO:0007669"/>
    <property type="project" value="UniProtKB-SubCell"/>
</dbReference>
<comment type="subcellular location">
    <subcellularLocation>
        <location evidence="1">Membrane</location>
        <topology evidence="1">Multi-pass membrane protein</topology>
    </subcellularLocation>
</comment>
<feature type="transmembrane region" description="Helical" evidence="6">
    <location>
        <begin position="43"/>
        <end position="64"/>
    </location>
</feature>
<sequence>MGDALALLALLIGLELVLGVDNILVIAIFVGRLPAEKRDSARLAGLAFALVARIGMLVALLGLANLTNPVFLDFSVRDLILISGGLFLLFKAVREIHHTVEAKEEGGGPGMVMGGFAAIIGQIVLLDIVFSIDSVITAIGLTSQVWIIISSVIVSFVAILFFARPIGEFILQHPAIKILALSFLITIGVTIFMEGLHKHVPKGYIYLPMGFALLVEILQMRYEHNRKKILAAEQAP</sequence>
<evidence type="ECO:0000313" key="7">
    <source>
        <dbReference type="EMBL" id="MDG4475006.1"/>
    </source>
</evidence>
<evidence type="ECO:0000256" key="1">
    <source>
        <dbReference type="ARBA" id="ARBA00004141"/>
    </source>
</evidence>